<dbReference type="OrthoDB" id="9785673at2"/>
<keyword evidence="2 4" id="KW-0808">Transferase</keyword>
<dbReference type="GO" id="GO:0032259">
    <property type="term" value="P:methylation"/>
    <property type="evidence" value="ECO:0007669"/>
    <property type="project" value="UniProtKB-KW"/>
</dbReference>
<reference evidence="4 5" key="1">
    <citation type="submission" date="2007-06" db="EMBL/GenBank/DDBJ databases">
        <authorList>
            <person name="Shimkets L."/>
            <person name="Ferriera S."/>
            <person name="Johnson J."/>
            <person name="Kravitz S."/>
            <person name="Beeson K."/>
            <person name="Sutton G."/>
            <person name="Rogers Y.-H."/>
            <person name="Friedman R."/>
            <person name="Frazier M."/>
            <person name="Venter J.C."/>
        </authorList>
    </citation>
    <scope>NUCLEOTIDE SEQUENCE [LARGE SCALE GENOMIC DNA]</scope>
    <source>
        <strain evidence="4 5">SIR-1</strain>
    </source>
</reference>
<dbReference type="PANTHER" id="PTHR43191:SF12">
    <property type="entry name" value="RRNA METHYLASE"/>
    <property type="match status" value="1"/>
</dbReference>
<dbReference type="Proteomes" id="UP000005801">
    <property type="component" value="Unassembled WGS sequence"/>
</dbReference>
<accession>A6G3V8</accession>
<evidence type="ECO:0000313" key="4">
    <source>
        <dbReference type="EMBL" id="EDM79495.1"/>
    </source>
</evidence>
<dbReference type="InterPro" id="IPR051259">
    <property type="entry name" value="rRNA_Methyltransferase"/>
</dbReference>
<dbReference type="PANTHER" id="PTHR43191">
    <property type="entry name" value="RRNA METHYLTRANSFERASE 3"/>
    <property type="match status" value="1"/>
</dbReference>
<dbReference type="InterPro" id="IPR029026">
    <property type="entry name" value="tRNA_m1G_MTases_N"/>
</dbReference>
<evidence type="ECO:0000256" key="1">
    <source>
        <dbReference type="ARBA" id="ARBA00022603"/>
    </source>
</evidence>
<dbReference type="InterPro" id="IPR029064">
    <property type="entry name" value="Ribosomal_eL30-like_sf"/>
</dbReference>
<gene>
    <name evidence="4" type="ORF">PPSIR1_35252</name>
</gene>
<evidence type="ECO:0000256" key="2">
    <source>
        <dbReference type="ARBA" id="ARBA00022679"/>
    </source>
</evidence>
<keyword evidence="1 4" id="KW-0489">Methyltransferase</keyword>
<dbReference type="GO" id="GO:0003723">
    <property type="term" value="F:RNA binding"/>
    <property type="evidence" value="ECO:0007669"/>
    <property type="project" value="InterPro"/>
</dbReference>
<dbReference type="GO" id="GO:0008173">
    <property type="term" value="F:RNA methyltransferase activity"/>
    <property type="evidence" value="ECO:0007669"/>
    <property type="project" value="InterPro"/>
</dbReference>
<keyword evidence="5" id="KW-1185">Reference proteome</keyword>
<comment type="caution">
    <text evidence="4">The sequence shown here is derived from an EMBL/GenBank/DDBJ whole genome shotgun (WGS) entry which is preliminary data.</text>
</comment>
<dbReference type="InterPro" id="IPR001537">
    <property type="entry name" value="SpoU_MeTrfase"/>
</dbReference>
<sequence length="287" mass="30563">MADAPPASASGGLIHLGEGLDELKGLDDPRLEPFRALRGRREDGRFIVEGALAVERLLEQAERFPVESLVCTPSHGARLEAALPPGVPAFVLPRKRIAELAGFDFHRGVLACARRPPTRAVLEPWEIEALRRREQVTVVVASGLADPRNLGALIRNAAAFGVDWVVVDGRGADAFARLTIRASVGNVFRVPLLVSEALPATVEQLRRELPATVVAATPAGELELDALAVDRPARQIVLVGNEGAGLDEDALARADRRVRIPVVAGADSVNVAAATAILLYALRPRGL</sequence>
<dbReference type="RefSeq" id="WP_006971407.1">
    <property type="nucleotide sequence ID" value="NZ_ABCS01000019.1"/>
</dbReference>
<organism evidence="4 5">
    <name type="scientific">Plesiocystis pacifica SIR-1</name>
    <dbReference type="NCBI Taxonomy" id="391625"/>
    <lineage>
        <taxon>Bacteria</taxon>
        <taxon>Pseudomonadati</taxon>
        <taxon>Myxococcota</taxon>
        <taxon>Polyangia</taxon>
        <taxon>Nannocystales</taxon>
        <taxon>Nannocystaceae</taxon>
        <taxon>Plesiocystis</taxon>
    </lineage>
</organism>
<dbReference type="AlphaFoldDB" id="A6G3V8"/>
<dbReference type="STRING" id="391625.PPSIR1_35252"/>
<dbReference type="GO" id="GO:0006396">
    <property type="term" value="P:RNA processing"/>
    <property type="evidence" value="ECO:0007669"/>
    <property type="project" value="InterPro"/>
</dbReference>
<dbReference type="Pfam" id="PF00588">
    <property type="entry name" value="SpoU_methylase"/>
    <property type="match status" value="1"/>
</dbReference>
<dbReference type="CDD" id="cd18095">
    <property type="entry name" value="SpoU-like_rRNA-MTase"/>
    <property type="match status" value="1"/>
</dbReference>
<dbReference type="SUPFAM" id="SSF75217">
    <property type="entry name" value="alpha/beta knot"/>
    <property type="match status" value="1"/>
</dbReference>
<dbReference type="EMBL" id="ABCS01000019">
    <property type="protein sequence ID" value="EDM79495.1"/>
    <property type="molecule type" value="Genomic_DNA"/>
</dbReference>
<protein>
    <submittedName>
        <fullName evidence="4">23S RIBOSOMAL RNA METHYLTRANSFERASE</fullName>
    </submittedName>
</protein>
<evidence type="ECO:0000313" key="5">
    <source>
        <dbReference type="Proteomes" id="UP000005801"/>
    </source>
</evidence>
<dbReference type="Gene3D" id="3.30.1330.30">
    <property type="match status" value="1"/>
</dbReference>
<dbReference type="Gene3D" id="3.40.1280.10">
    <property type="match status" value="1"/>
</dbReference>
<name>A6G3V8_9BACT</name>
<evidence type="ECO:0000259" key="3">
    <source>
        <dbReference type="Pfam" id="PF00588"/>
    </source>
</evidence>
<dbReference type="eggNOG" id="COG0566">
    <property type="taxonomic scope" value="Bacteria"/>
</dbReference>
<dbReference type="InterPro" id="IPR029028">
    <property type="entry name" value="Alpha/beta_knot_MTases"/>
</dbReference>
<proteinExistence type="predicted"/>
<feature type="domain" description="tRNA/rRNA methyltransferase SpoU type" evidence="3">
    <location>
        <begin position="138"/>
        <end position="280"/>
    </location>
</feature>
<dbReference type="SUPFAM" id="SSF55315">
    <property type="entry name" value="L30e-like"/>
    <property type="match status" value="1"/>
</dbReference>